<dbReference type="AlphaFoldDB" id="A0A4R5W366"/>
<dbReference type="OrthoDB" id="8777848at2"/>
<proteinExistence type="predicted"/>
<organism evidence="1 2">
    <name type="scientific">Sapientia aquatica</name>
    <dbReference type="NCBI Taxonomy" id="1549640"/>
    <lineage>
        <taxon>Bacteria</taxon>
        <taxon>Pseudomonadati</taxon>
        <taxon>Pseudomonadota</taxon>
        <taxon>Betaproteobacteria</taxon>
        <taxon>Burkholderiales</taxon>
        <taxon>Oxalobacteraceae</taxon>
        <taxon>Sapientia</taxon>
    </lineage>
</organism>
<protein>
    <submittedName>
        <fullName evidence="1">Uncharacterized protein</fullName>
    </submittedName>
</protein>
<accession>A0A4R5W366</accession>
<dbReference type="RefSeq" id="WP_133325993.1">
    <property type="nucleotide sequence ID" value="NZ_SMYL01000002.1"/>
</dbReference>
<evidence type="ECO:0000313" key="2">
    <source>
        <dbReference type="Proteomes" id="UP000294829"/>
    </source>
</evidence>
<reference evidence="1 2" key="1">
    <citation type="submission" date="2019-03" db="EMBL/GenBank/DDBJ databases">
        <title>Sapientia aquatica gen. nov., sp. nov., isolated from a crater lake.</title>
        <authorList>
            <person name="Felfoldi T."/>
            <person name="Szabo A."/>
            <person name="Toth E."/>
            <person name="Schumann P."/>
            <person name="Keki Z."/>
            <person name="Marialigeti K."/>
            <person name="Mathe I."/>
        </authorList>
    </citation>
    <scope>NUCLEOTIDE SEQUENCE [LARGE SCALE GENOMIC DNA]</scope>
    <source>
        <strain evidence="1 2">SA-152</strain>
    </source>
</reference>
<evidence type="ECO:0000313" key="1">
    <source>
        <dbReference type="EMBL" id="TDK67091.1"/>
    </source>
</evidence>
<dbReference type="Proteomes" id="UP000294829">
    <property type="component" value="Unassembled WGS sequence"/>
</dbReference>
<sequence>MNPLGSSVLKSALNKGSYGLLLLLLCSIGFAQEAAKSVEKKGDPARWYEADSTQRDYLETLKKEAQSVYQESKSKCHLLPANERGDCNKDADKQLASDLATAKKQAMEQHN</sequence>
<comment type="caution">
    <text evidence="1">The sequence shown here is derived from an EMBL/GenBank/DDBJ whole genome shotgun (WGS) entry which is preliminary data.</text>
</comment>
<dbReference type="EMBL" id="SMYL01000002">
    <property type="protein sequence ID" value="TDK67091.1"/>
    <property type="molecule type" value="Genomic_DNA"/>
</dbReference>
<keyword evidence="2" id="KW-1185">Reference proteome</keyword>
<gene>
    <name evidence="1" type="ORF">E2I14_04800</name>
</gene>
<name>A0A4R5W366_9BURK</name>